<dbReference type="SUPFAM" id="SSF46955">
    <property type="entry name" value="Putative DNA-binding domain"/>
    <property type="match status" value="1"/>
</dbReference>
<dbReference type="PATRIC" id="fig|1158607.3.peg.1869"/>
<protein>
    <recommendedName>
        <fullName evidence="3">HTH merR-type domain-containing protein</fullName>
    </recommendedName>
</protein>
<sequence>MDILTVSEKTGLTPKTLRYYERMGFIPKIKRDRYGARVYTELDLEWIDFFRYMMKAGLPSESLIDYATLCTQGNETIPARKELLKEELSNLQCKCNEIQETMKNLASRINDYELREKQIP</sequence>
<evidence type="ECO:0000313" key="4">
    <source>
        <dbReference type="EMBL" id="EOH94166.1"/>
    </source>
</evidence>
<dbReference type="OrthoDB" id="9811174at2"/>
<dbReference type="Gene3D" id="1.10.1660.10">
    <property type="match status" value="1"/>
</dbReference>
<dbReference type="HOGENOM" id="CLU_060077_8_3_9"/>
<accession>R2SMP8</accession>
<evidence type="ECO:0000313" key="5">
    <source>
        <dbReference type="Proteomes" id="UP000013782"/>
    </source>
</evidence>
<dbReference type="RefSeq" id="WP_010756895.1">
    <property type="nucleotide sequence ID" value="NZ_ASWD01000001.1"/>
</dbReference>
<gene>
    <name evidence="4" type="ORF">UAU_01901</name>
</gene>
<evidence type="ECO:0000256" key="2">
    <source>
        <dbReference type="SAM" id="Coils"/>
    </source>
</evidence>
<dbReference type="Pfam" id="PF13411">
    <property type="entry name" value="MerR_1"/>
    <property type="match status" value="1"/>
</dbReference>
<feature type="domain" description="HTH merR-type" evidence="3">
    <location>
        <begin position="1"/>
        <end position="69"/>
    </location>
</feature>
<keyword evidence="5" id="KW-1185">Reference proteome</keyword>
<dbReference type="GO" id="GO:0003700">
    <property type="term" value="F:DNA-binding transcription factor activity"/>
    <property type="evidence" value="ECO:0007669"/>
    <property type="project" value="InterPro"/>
</dbReference>
<dbReference type="EMBL" id="AJAQ01000015">
    <property type="protein sequence ID" value="EOH94166.1"/>
    <property type="molecule type" value="Genomic_DNA"/>
</dbReference>
<keyword evidence="1" id="KW-0238">DNA-binding</keyword>
<dbReference type="InterPro" id="IPR047057">
    <property type="entry name" value="MerR_fam"/>
</dbReference>
<evidence type="ECO:0000259" key="3">
    <source>
        <dbReference type="PROSITE" id="PS50937"/>
    </source>
</evidence>
<dbReference type="InterPro" id="IPR000551">
    <property type="entry name" value="MerR-type_HTH_dom"/>
</dbReference>
<dbReference type="eggNOG" id="COG0789">
    <property type="taxonomic scope" value="Bacteria"/>
</dbReference>
<name>R2SMP8_9ENTE</name>
<dbReference type="STRING" id="160454.RV10_GL003829"/>
<dbReference type="GO" id="GO:0003677">
    <property type="term" value="F:DNA binding"/>
    <property type="evidence" value="ECO:0007669"/>
    <property type="project" value="UniProtKB-KW"/>
</dbReference>
<feature type="coiled-coil region" evidence="2">
    <location>
        <begin position="81"/>
        <end position="115"/>
    </location>
</feature>
<proteinExistence type="predicted"/>
<dbReference type="PROSITE" id="PS50937">
    <property type="entry name" value="HTH_MERR_2"/>
    <property type="match status" value="1"/>
</dbReference>
<dbReference type="SMART" id="SM00422">
    <property type="entry name" value="HTH_MERR"/>
    <property type="match status" value="1"/>
</dbReference>
<dbReference type="CDD" id="cd01109">
    <property type="entry name" value="HTH_YyaN"/>
    <property type="match status" value="1"/>
</dbReference>
<dbReference type="Proteomes" id="UP000013782">
    <property type="component" value="Unassembled WGS sequence"/>
</dbReference>
<organism evidence="4 5">
    <name type="scientific">Enterococcus pallens ATCC BAA-351</name>
    <dbReference type="NCBI Taxonomy" id="1158607"/>
    <lineage>
        <taxon>Bacteria</taxon>
        <taxon>Bacillati</taxon>
        <taxon>Bacillota</taxon>
        <taxon>Bacilli</taxon>
        <taxon>Lactobacillales</taxon>
        <taxon>Enterococcaceae</taxon>
        <taxon>Enterococcus</taxon>
    </lineage>
</organism>
<evidence type="ECO:0000256" key="1">
    <source>
        <dbReference type="ARBA" id="ARBA00023125"/>
    </source>
</evidence>
<keyword evidence="2" id="KW-0175">Coiled coil</keyword>
<dbReference type="PANTHER" id="PTHR30204">
    <property type="entry name" value="REDOX-CYCLING DRUG-SENSING TRANSCRIPTIONAL ACTIVATOR SOXR"/>
    <property type="match status" value="1"/>
</dbReference>
<dbReference type="InterPro" id="IPR009061">
    <property type="entry name" value="DNA-bd_dom_put_sf"/>
</dbReference>
<dbReference type="PANTHER" id="PTHR30204:SF98">
    <property type="entry name" value="HTH-TYPE TRANSCRIPTIONAL REGULATOR ADHR"/>
    <property type="match status" value="1"/>
</dbReference>
<reference evidence="4 5" key="1">
    <citation type="submission" date="2013-02" db="EMBL/GenBank/DDBJ databases">
        <title>The Genome Sequence of Enterococcus pallens BAA-351.</title>
        <authorList>
            <consortium name="The Broad Institute Genome Sequencing Platform"/>
            <consortium name="The Broad Institute Genome Sequencing Center for Infectious Disease"/>
            <person name="Earl A.M."/>
            <person name="Gilmore M.S."/>
            <person name="Lebreton F."/>
            <person name="Walker B."/>
            <person name="Young S.K."/>
            <person name="Zeng Q."/>
            <person name="Gargeya S."/>
            <person name="Fitzgerald M."/>
            <person name="Haas B."/>
            <person name="Abouelleil A."/>
            <person name="Alvarado L."/>
            <person name="Arachchi H.M."/>
            <person name="Berlin A.M."/>
            <person name="Chapman S.B."/>
            <person name="Dewar J."/>
            <person name="Goldberg J."/>
            <person name="Griggs A."/>
            <person name="Gujja S."/>
            <person name="Hansen M."/>
            <person name="Howarth C."/>
            <person name="Imamovic A."/>
            <person name="Larimer J."/>
            <person name="McCowan C."/>
            <person name="Murphy C."/>
            <person name="Neiman D."/>
            <person name="Pearson M."/>
            <person name="Priest M."/>
            <person name="Roberts A."/>
            <person name="Saif S."/>
            <person name="Shea T."/>
            <person name="Sisk P."/>
            <person name="Sykes S."/>
            <person name="Wortman J."/>
            <person name="Nusbaum C."/>
            <person name="Birren B."/>
        </authorList>
    </citation>
    <scope>NUCLEOTIDE SEQUENCE [LARGE SCALE GENOMIC DNA]</scope>
    <source>
        <strain evidence="4 5">ATCC BAA-351</strain>
    </source>
</reference>
<dbReference type="AlphaFoldDB" id="R2SMP8"/>
<comment type="caution">
    <text evidence="4">The sequence shown here is derived from an EMBL/GenBank/DDBJ whole genome shotgun (WGS) entry which is preliminary data.</text>
</comment>